<feature type="compositionally biased region" description="Polar residues" evidence="1">
    <location>
        <begin position="1"/>
        <end position="13"/>
    </location>
</feature>
<gene>
    <name evidence="2" type="ORF">CEXT_798961</name>
</gene>
<comment type="caution">
    <text evidence="2">The sequence shown here is derived from an EMBL/GenBank/DDBJ whole genome shotgun (WGS) entry which is preliminary data.</text>
</comment>
<organism evidence="2 3">
    <name type="scientific">Caerostris extrusa</name>
    <name type="common">Bark spider</name>
    <name type="synonym">Caerostris bankana</name>
    <dbReference type="NCBI Taxonomy" id="172846"/>
    <lineage>
        <taxon>Eukaryota</taxon>
        <taxon>Metazoa</taxon>
        <taxon>Ecdysozoa</taxon>
        <taxon>Arthropoda</taxon>
        <taxon>Chelicerata</taxon>
        <taxon>Arachnida</taxon>
        <taxon>Araneae</taxon>
        <taxon>Araneomorphae</taxon>
        <taxon>Entelegynae</taxon>
        <taxon>Araneoidea</taxon>
        <taxon>Araneidae</taxon>
        <taxon>Caerostris</taxon>
    </lineage>
</organism>
<protein>
    <submittedName>
        <fullName evidence="2">Uncharacterized protein</fullName>
    </submittedName>
</protein>
<dbReference type="AlphaFoldDB" id="A0AAV4VKQ3"/>
<proteinExistence type="predicted"/>
<reference evidence="2 3" key="1">
    <citation type="submission" date="2021-06" db="EMBL/GenBank/DDBJ databases">
        <title>Caerostris extrusa draft genome.</title>
        <authorList>
            <person name="Kono N."/>
            <person name="Arakawa K."/>
        </authorList>
    </citation>
    <scope>NUCLEOTIDE SEQUENCE [LARGE SCALE GENOMIC DNA]</scope>
</reference>
<evidence type="ECO:0000313" key="3">
    <source>
        <dbReference type="Proteomes" id="UP001054945"/>
    </source>
</evidence>
<dbReference type="Proteomes" id="UP001054945">
    <property type="component" value="Unassembled WGS sequence"/>
</dbReference>
<accession>A0AAV4VKQ3</accession>
<sequence length="96" mass="10863">MAHGFSHQQTSSESRWEVATLSRSPSPENPFIRFDRVGVNPVSLGIFVRMDFRLFGNNAYVNSRLLELLGGQQVGFLIRESLVRNPEDEIEPDGSR</sequence>
<feature type="region of interest" description="Disordered" evidence="1">
    <location>
        <begin position="1"/>
        <end position="29"/>
    </location>
</feature>
<name>A0AAV4VKQ3_CAEEX</name>
<dbReference type="EMBL" id="BPLR01014693">
    <property type="protein sequence ID" value="GIY70603.1"/>
    <property type="molecule type" value="Genomic_DNA"/>
</dbReference>
<evidence type="ECO:0000256" key="1">
    <source>
        <dbReference type="SAM" id="MobiDB-lite"/>
    </source>
</evidence>
<keyword evidence="3" id="KW-1185">Reference proteome</keyword>
<evidence type="ECO:0000313" key="2">
    <source>
        <dbReference type="EMBL" id="GIY70603.1"/>
    </source>
</evidence>